<dbReference type="RefSeq" id="WP_191179025.1">
    <property type="nucleotide sequence ID" value="NZ_JACXXP010000006.1"/>
</dbReference>
<dbReference type="InterPro" id="IPR036116">
    <property type="entry name" value="FN3_sf"/>
</dbReference>
<evidence type="ECO:0000313" key="2">
    <source>
        <dbReference type="EMBL" id="MCC9032705.1"/>
    </source>
</evidence>
<dbReference type="Gene3D" id="2.60.40.10">
    <property type="entry name" value="Immunoglobulins"/>
    <property type="match status" value="1"/>
</dbReference>
<gene>
    <name evidence="1" type="ORF">IEW27_07715</name>
    <name evidence="2" type="ORF">LNP80_00345</name>
</gene>
<reference evidence="3" key="2">
    <citation type="submission" date="2023-07" db="EMBL/GenBank/DDBJ databases">
        <title>Description of novel Chryseobacterium sp. strain C-2.</title>
        <authorList>
            <person name="Saticioglu I.B."/>
        </authorList>
    </citation>
    <scope>NUCLEOTIDE SEQUENCE [LARGE SCALE GENOMIC DNA]</scope>
    <source>
        <strain evidence="3">C-2</strain>
    </source>
</reference>
<reference evidence="2" key="1">
    <citation type="submission" date="2021-11" db="EMBL/GenBank/DDBJ databases">
        <title>Description of novel Chryseobacterium species.</title>
        <authorList>
            <person name="Saticioglu I.B."/>
            <person name="Ay H."/>
            <person name="Altun S."/>
            <person name="Duman M."/>
        </authorList>
    </citation>
    <scope>NUCLEOTIDE SEQUENCE</scope>
    <source>
        <strain evidence="2">C-39</strain>
    </source>
</reference>
<dbReference type="Proteomes" id="UP001107960">
    <property type="component" value="Unassembled WGS sequence"/>
</dbReference>
<dbReference type="SUPFAM" id="SSF49265">
    <property type="entry name" value="Fibronectin type III"/>
    <property type="match status" value="1"/>
</dbReference>
<dbReference type="Proteomes" id="UP000603715">
    <property type="component" value="Unassembled WGS sequence"/>
</dbReference>
<evidence type="ECO:0000313" key="1">
    <source>
        <dbReference type="EMBL" id="MBD3904476.1"/>
    </source>
</evidence>
<dbReference type="InterPro" id="IPR013783">
    <property type="entry name" value="Ig-like_fold"/>
</dbReference>
<dbReference type="EMBL" id="JAJJML010000001">
    <property type="protein sequence ID" value="MCC9032705.1"/>
    <property type="molecule type" value="Genomic_DNA"/>
</dbReference>
<dbReference type="EMBL" id="JACXXP010000006">
    <property type="protein sequence ID" value="MBD3904476.1"/>
    <property type="molecule type" value="Genomic_DNA"/>
</dbReference>
<accession>A0A9Q3UTF5</accession>
<protein>
    <recommendedName>
        <fullName evidence="5">Fibronectin type-III domain-containing protein</fullName>
    </recommendedName>
</protein>
<organism evidence="2 4">
    <name type="scientific">Chryseobacterium muglaense</name>
    <dbReference type="NCBI Taxonomy" id="2893752"/>
    <lineage>
        <taxon>Bacteria</taxon>
        <taxon>Pseudomonadati</taxon>
        <taxon>Bacteroidota</taxon>
        <taxon>Flavobacteriia</taxon>
        <taxon>Flavobacteriales</taxon>
        <taxon>Weeksellaceae</taxon>
        <taxon>Chryseobacterium group</taxon>
        <taxon>Chryseobacterium</taxon>
    </lineage>
</organism>
<proteinExistence type="predicted"/>
<dbReference type="AlphaFoldDB" id="A0A9Q3UTF5"/>
<name>A0A9Q3UTF5_9FLAO</name>
<evidence type="ECO:0000313" key="4">
    <source>
        <dbReference type="Proteomes" id="UP001107960"/>
    </source>
</evidence>
<evidence type="ECO:0008006" key="5">
    <source>
        <dbReference type="Google" id="ProtNLM"/>
    </source>
</evidence>
<evidence type="ECO:0000313" key="3">
    <source>
        <dbReference type="Proteomes" id="UP000603715"/>
    </source>
</evidence>
<sequence>MPKNWNISVGSPVLTQGMSFFVRYRKKTEQIWTNFLPNPTTNSFTITNLDDKADYELEISTICQSGDVSLPIYYTDSITKPSIIIRWEDNQGNEDRICTQSSCNFIIEILKNDPDNTATLIKVLKTTDNGITWTDFITNQIGNSFPHSISSVGTNKYKAIVVDSFGNQYESNVLSYKRSEAITVEENPNVHISIYKPDKGSHFIGQLKFFGLIANTADGSNIVKVELYVKFRAIGINAWFERTETHIVANPQPSILLNRQFVYGFRDNSKYIGTRDWNGADNVNVQLKIYTSSGEVKIVPPVAVAFPWFSDYNQAIL</sequence>
<keyword evidence="3" id="KW-1185">Reference proteome</keyword>
<comment type="caution">
    <text evidence="2">The sequence shown here is derived from an EMBL/GenBank/DDBJ whole genome shotgun (WGS) entry which is preliminary data.</text>
</comment>
<reference evidence="1" key="3">
    <citation type="submission" date="2024-05" db="EMBL/GenBank/DDBJ databases">
        <title>Description of novel Chryseobacterium sp. strain C-2.</title>
        <authorList>
            <person name="Saticioglu I.B."/>
        </authorList>
    </citation>
    <scope>NUCLEOTIDE SEQUENCE</scope>
    <source>
        <strain evidence="1">C-2</strain>
    </source>
</reference>